<proteinExistence type="predicted"/>
<sequence length="383" mass="43190">MTDSTNAPSHFARTLKSAAEKQAPEHANVTFVLGAGFSNAWDSRYPIGNDLFDFSRDDWMDDASPLDTFLHAIHFRTCDDHIDRAAFLDIVYQVGMLKKYPLIRPRYVDDFYLQLVERELRYLVLNRFIRATGLSPHGDTWLAQSAFTSEQVAIGDFFSALRGYAASMHSSSSARGNVGVSFITTNYDFVIEAIFSASGARDDARSLYRGFTPLAWCGDTDWHAIVTPDVSGQLLKINGGFEIFPRRDDFEVDYRPRAAAAARANPPEIMLPSRAQDYDRPYFQALFPKAVRLLRETRIVVLVGYSFPEEDALIRLLLRQFAEAPNDGRLRALYYIDLEDTRTQRARATAVFPHASEKEGLAVIPWQGSFSEWCRLAAAGLRG</sequence>
<evidence type="ECO:0000313" key="1">
    <source>
        <dbReference type="EMBL" id="WQD79144.1"/>
    </source>
</evidence>
<dbReference type="Proteomes" id="UP001325479">
    <property type="component" value="Chromosome"/>
</dbReference>
<accession>A0ABZ0WPB9</accession>
<name>A0ABZ0WPB9_9BURK</name>
<dbReference type="Pfam" id="PF13289">
    <property type="entry name" value="SIR2_2"/>
    <property type="match status" value="1"/>
</dbReference>
<dbReference type="EMBL" id="CP139965">
    <property type="protein sequence ID" value="WQD79144.1"/>
    <property type="molecule type" value="Genomic_DNA"/>
</dbReference>
<evidence type="ECO:0000313" key="2">
    <source>
        <dbReference type="Proteomes" id="UP001325479"/>
    </source>
</evidence>
<reference evidence="1 2" key="1">
    <citation type="submission" date="2023-12" db="EMBL/GenBank/DDBJ databases">
        <title>Genome sequencing and assembly of bacterial species from a model synthetic community.</title>
        <authorList>
            <person name="Hogle S.L."/>
        </authorList>
    </citation>
    <scope>NUCLEOTIDE SEQUENCE [LARGE SCALE GENOMIC DNA]</scope>
    <source>
        <strain evidence="1 2">HAMBI 2494</strain>
    </source>
</reference>
<keyword evidence="2" id="KW-1185">Reference proteome</keyword>
<dbReference type="RefSeq" id="WP_157977893.1">
    <property type="nucleotide sequence ID" value="NZ_CP139965.1"/>
</dbReference>
<organism evidence="1 2">
    <name type="scientific">Paraburkholderia kururiensis</name>
    <dbReference type="NCBI Taxonomy" id="984307"/>
    <lineage>
        <taxon>Bacteria</taxon>
        <taxon>Pseudomonadati</taxon>
        <taxon>Pseudomonadota</taxon>
        <taxon>Betaproteobacteria</taxon>
        <taxon>Burkholderiales</taxon>
        <taxon>Burkholderiaceae</taxon>
        <taxon>Paraburkholderia</taxon>
    </lineage>
</organism>
<protein>
    <submittedName>
        <fullName evidence="1">SIR2 family protein</fullName>
    </submittedName>
</protein>
<gene>
    <name evidence="1" type="ORF">U0042_05420</name>
</gene>